<feature type="transmembrane region" description="Helical" evidence="1">
    <location>
        <begin position="137"/>
        <end position="155"/>
    </location>
</feature>
<keyword evidence="1" id="KW-0472">Membrane</keyword>
<comment type="caution">
    <text evidence="2">The sequence shown here is derived from an EMBL/GenBank/DDBJ whole genome shotgun (WGS) entry which is preliminary data.</text>
</comment>
<feature type="transmembrane region" description="Helical" evidence="1">
    <location>
        <begin position="7"/>
        <end position="26"/>
    </location>
</feature>
<keyword evidence="1" id="KW-1133">Transmembrane helix</keyword>
<reference evidence="2" key="1">
    <citation type="submission" date="2021-10" db="EMBL/GenBank/DDBJ databases">
        <authorList>
            <person name="Criscuolo A."/>
        </authorList>
    </citation>
    <scope>NUCLEOTIDE SEQUENCE</scope>
    <source>
        <strain evidence="2">CIP111885</strain>
    </source>
</reference>
<feature type="transmembrane region" description="Helical" evidence="1">
    <location>
        <begin position="112"/>
        <end position="130"/>
    </location>
</feature>
<feature type="transmembrane region" description="Helical" evidence="1">
    <location>
        <begin position="200"/>
        <end position="224"/>
    </location>
</feature>
<gene>
    <name evidence="2" type="ORF">NEOCIP111885_00051</name>
</gene>
<name>A0A9C7L920_9BACI</name>
<proteinExistence type="predicted"/>
<feature type="transmembrane region" description="Helical" evidence="1">
    <location>
        <begin position="257"/>
        <end position="275"/>
    </location>
</feature>
<sequence length="402" mass="46388">MIQRLQPAYFFMLECFFLYFLVFVFYTRSGEIPSIPAILSIIIGGNLFLYLVSKKNIVNNGIPFICAILLSGIAYFLGFSIMSIVLCSVFLYFRISSFIKDSSLWKEERTNLAIVFYSSSILVFFIGWIFRYPYMNVLFGMVIAFTVLYSIGRFLQQTGDHFEARDVLGLSSALFIAVVLTVLGTLLIPGVKFVFIKIFSGLAVIASIIGSPIFALIEGIILGIKSPESPDDPFAQGEVGDRKETYEKIIPVEGIPSWFWLVLLVVLLIIIWVIIKRKSKIVDKEIQESSQIKLEHIPLSVKMGRKRKFFRSPSPHEYMRKLVFHLDEYASKYHLGRYPNETVREWFERVEFQKNEDLFAAYESVRYGNIDIVLDKHDAQRFEDMILKIKKEIKDRNNKKKG</sequence>
<evidence type="ECO:0000313" key="3">
    <source>
        <dbReference type="Proteomes" id="UP000789845"/>
    </source>
</evidence>
<accession>A0A9C7L920</accession>
<dbReference type="AlphaFoldDB" id="A0A9C7L920"/>
<protein>
    <recommendedName>
        <fullName evidence="4">DUF4129 domain-containing protein</fullName>
    </recommendedName>
</protein>
<organism evidence="2 3">
    <name type="scientific">Pseudoneobacillus rhizosphaerae</name>
    <dbReference type="NCBI Taxonomy" id="2880968"/>
    <lineage>
        <taxon>Bacteria</taxon>
        <taxon>Bacillati</taxon>
        <taxon>Bacillota</taxon>
        <taxon>Bacilli</taxon>
        <taxon>Bacillales</taxon>
        <taxon>Bacillaceae</taxon>
        <taxon>Pseudoneobacillus</taxon>
    </lineage>
</organism>
<dbReference type="Proteomes" id="UP000789845">
    <property type="component" value="Unassembled WGS sequence"/>
</dbReference>
<evidence type="ECO:0008006" key="4">
    <source>
        <dbReference type="Google" id="ProtNLM"/>
    </source>
</evidence>
<feature type="transmembrane region" description="Helical" evidence="1">
    <location>
        <begin position="32"/>
        <end position="52"/>
    </location>
</feature>
<dbReference type="EMBL" id="CAKJTG010000001">
    <property type="protein sequence ID" value="CAG9606363.1"/>
    <property type="molecule type" value="Genomic_DNA"/>
</dbReference>
<evidence type="ECO:0000313" key="2">
    <source>
        <dbReference type="EMBL" id="CAG9606363.1"/>
    </source>
</evidence>
<keyword evidence="3" id="KW-1185">Reference proteome</keyword>
<dbReference type="RefSeq" id="WP_230494652.1">
    <property type="nucleotide sequence ID" value="NZ_CAKJTG010000001.1"/>
</dbReference>
<keyword evidence="1" id="KW-0812">Transmembrane</keyword>
<feature type="transmembrane region" description="Helical" evidence="1">
    <location>
        <begin position="64"/>
        <end position="92"/>
    </location>
</feature>
<evidence type="ECO:0000256" key="1">
    <source>
        <dbReference type="SAM" id="Phobius"/>
    </source>
</evidence>
<feature type="transmembrane region" description="Helical" evidence="1">
    <location>
        <begin position="167"/>
        <end position="188"/>
    </location>
</feature>